<protein>
    <submittedName>
        <fullName evidence="3">CPBP family intramembrane glutamic endopeptidase</fullName>
        <ecNumber evidence="3">3.4.-.-</ecNumber>
    </submittedName>
</protein>
<gene>
    <name evidence="3" type="ORF">ACFQ04_08085</name>
</gene>
<keyword evidence="1" id="KW-0472">Membrane</keyword>
<dbReference type="EC" id="3.4.-.-" evidence="3"/>
<evidence type="ECO:0000313" key="4">
    <source>
        <dbReference type="Proteomes" id="UP001597068"/>
    </source>
</evidence>
<feature type="transmembrane region" description="Helical" evidence="1">
    <location>
        <begin position="36"/>
        <end position="54"/>
    </location>
</feature>
<keyword evidence="1" id="KW-1133">Transmembrane helix</keyword>
<dbReference type="InterPro" id="IPR003675">
    <property type="entry name" value="Rce1/LyrA-like_dom"/>
</dbReference>
<feature type="transmembrane region" description="Helical" evidence="1">
    <location>
        <begin position="171"/>
        <end position="201"/>
    </location>
</feature>
<evidence type="ECO:0000256" key="1">
    <source>
        <dbReference type="SAM" id="Phobius"/>
    </source>
</evidence>
<name>A0ABW3G5R5_9NOCA</name>
<feature type="domain" description="CAAX prenyl protease 2/Lysostaphin resistance protein A-like" evidence="2">
    <location>
        <begin position="140"/>
        <end position="224"/>
    </location>
</feature>
<keyword evidence="3" id="KW-0378">Hydrolase</keyword>
<feature type="transmembrane region" description="Helical" evidence="1">
    <location>
        <begin position="99"/>
        <end position="119"/>
    </location>
</feature>
<sequence length="237" mass="25319">MTTLVSEGWDQLRGAVLHKEPAHPAEPPRTIKRRRVVVVVFLVIGAVFLGLSLSTKPGDAIFYVYTLALAGVWCVGAALSRPLHLGRVTWRGHRRRPILTGIGVGLGLGAVFVVGGLVVRTIPPLKDLVTSVFEHATAGNLALVLVIALVNGIAEELFFRGALYSALGRHYPVVFSTLIYIVVTMASGNPMLGFAAIFLGFVAAVERRATEGVLAPILTHVAWTSVIFLALPPLFGV</sequence>
<proteinExistence type="predicted"/>
<dbReference type="Proteomes" id="UP001597068">
    <property type="component" value="Unassembled WGS sequence"/>
</dbReference>
<dbReference type="RefSeq" id="WP_372505260.1">
    <property type="nucleotide sequence ID" value="NZ_BAAAMO010000002.1"/>
</dbReference>
<keyword evidence="4" id="KW-1185">Reference proteome</keyword>
<evidence type="ECO:0000259" key="2">
    <source>
        <dbReference type="Pfam" id="PF02517"/>
    </source>
</evidence>
<dbReference type="EMBL" id="JBHTIL010000001">
    <property type="protein sequence ID" value="MFD0925696.1"/>
    <property type="molecule type" value="Genomic_DNA"/>
</dbReference>
<feature type="transmembrane region" description="Helical" evidence="1">
    <location>
        <begin position="139"/>
        <end position="159"/>
    </location>
</feature>
<feature type="transmembrane region" description="Helical" evidence="1">
    <location>
        <begin position="213"/>
        <end position="235"/>
    </location>
</feature>
<evidence type="ECO:0000313" key="3">
    <source>
        <dbReference type="EMBL" id="MFD0925696.1"/>
    </source>
</evidence>
<dbReference type="Pfam" id="PF02517">
    <property type="entry name" value="Rce1-like"/>
    <property type="match status" value="1"/>
</dbReference>
<dbReference type="GO" id="GO:0016787">
    <property type="term" value="F:hydrolase activity"/>
    <property type="evidence" value="ECO:0007669"/>
    <property type="project" value="UniProtKB-KW"/>
</dbReference>
<feature type="transmembrane region" description="Helical" evidence="1">
    <location>
        <begin position="60"/>
        <end position="79"/>
    </location>
</feature>
<organism evidence="3 4">
    <name type="scientific">Williamsia deligens</name>
    <dbReference type="NCBI Taxonomy" id="321325"/>
    <lineage>
        <taxon>Bacteria</taxon>
        <taxon>Bacillati</taxon>
        <taxon>Actinomycetota</taxon>
        <taxon>Actinomycetes</taxon>
        <taxon>Mycobacteriales</taxon>
        <taxon>Nocardiaceae</taxon>
        <taxon>Williamsia</taxon>
    </lineage>
</organism>
<keyword evidence="1" id="KW-0812">Transmembrane</keyword>
<reference evidence="4" key="1">
    <citation type="journal article" date="2019" name="Int. J. Syst. Evol. Microbiol.">
        <title>The Global Catalogue of Microorganisms (GCM) 10K type strain sequencing project: providing services to taxonomists for standard genome sequencing and annotation.</title>
        <authorList>
            <consortium name="The Broad Institute Genomics Platform"/>
            <consortium name="The Broad Institute Genome Sequencing Center for Infectious Disease"/>
            <person name="Wu L."/>
            <person name="Ma J."/>
        </authorList>
    </citation>
    <scope>NUCLEOTIDE SEQUENCE [LARGE SCALE GENOMIC DNA]</scope>
    <source>
        <strain evidence="4">CCUG 50873</strain>
    </source>
</reference>
<accession>A0ABW3G5R5</accession>
<comment type="caution">
    <text evidence="3">The sequence shown here is derived from an EMBL/GenBank/DDBJ whole genome shotgun (WGS) entry which is preliminary data.</text>
</comment>